<proteinExistence type="predicted"/>
<evidence type="ECO:0000313" key="2">
    <source>
        <dbReference type="Proteomes" id="UP001055879"/>
    </source>
</evidence>
<keyword evidence="2" id="KW-1185">Reference proteome</keyword>
<evidence type="ECO:0000313" key="1">
    <source>
        <dbReference type="EMBL" id="KAI3759812.1"/>
    </source>
</evidence>
<sequence length="151" mass="17066">MNNSPPPHAYEYDPHLEFAQFLKEAKTHACHPKSLHATGKDQLSGPTKSNKSWKSSLFSWLKPDKKSTKSIIEEEQPPPSKSNPETRRGYVSGPINRIITERPKRPTSGHLVSTLFKTRVRGEEFQMSYVSLAKSSNPQDVKPYGPVYMVT</sequence>
<comment type="caution">
    <text evidence="1">The sequence shown here is derived from an EMBL/GenBank/DDBJ whole genome shotgun (WGS) entry which is preliminary data.</text>
</comment>
<reference evidence="1 2" key="2">
    <citation type="journal article" date="2022" name="Mol. Ecol. Resour.">
        <title>The genomes of chicory, endive, great burdock and yacon provide insights into Asteraceae paleo-polyploidization history and plant inulin production.</title>
        <authorList>
            <person name="Fan W."/>
            <person name="Wang S."/>
            <person name="Wang H."/>
            <person name="Wang A."/>
            <person name="Jiang F."/>
            <person name="Liu H."/>
            <person name="Zhao H."/>
            <person name="Xu D."/>
            <person name="Zhang Y."/>
        </authorList>
    </citation>
    <scope>NUCLEOTIDE SEQUENCE [LARGE SCALE GENOMIC DNA]</scope>
    <source>
        <strain evidence="2">cv. Niubang</strain>
    </source>
</reference>
<protein>
    <submittedName>
        <fullName evidence="1">Uncharacterized protein</fullName>
    </submittedName>
</protein>
<organism evidence="1 2">
    <name type="scientific">Arctium lappa</name>
    <name type="common">Greater burdock</name>
    <name type="synonym">Lappa major</name>
    <dbReference type="NCBI Taxonomy" id="4217"/>
    <lineage>
        <taxon>Eukaryota</taxon>
        <taxon>Viridiplantae</taxon>
        <taxon>Streptophyta</taxon>
        <taxon>Embryophyta</taxon>
        <taxon>Tracheophyta</taxon>
        <taxon>Spermatophyta</taxon>
        <taxon>Magnoliopsida</taxon>
        <taxon>eudicotyledons</taxon>
        <taxon>Gunneridae</taxon>
        <taxon>Pentapetalae</taxon>
        <taxon>asterids</taxon>
        <taxon>campanulids</taxon>
        <taxon>Asterales</taxon>
        <taxon>Asteraceae</taxon>
        <taxon>Carduoideae</taxon>
        <taxon>Cardueae</taxon>
        <taxon>Arctiinae</taxon>
        <taxon>Arctium</taxon>
    </lineage>
</organism>
<reference evidence="2" key="1">
    <citation type="journal article" date="2022" name="Mol. Ecol. Resour.">
        <title>The genomes of chicory, endive, great burdock and yacon provide insights into Asteraceae palaeo-polyploidization history and plant inulin production.</title>
        <authorList>
            <person name="Fan W."/>
            <person name="Wang S."/>
            <person name="Wang H."/>
            <person name="Wang A."/>
            <person name="Jiang F."/>
            <person name="Liu H."/>
            <person name="Zhao H."/>
            <person name="Xu D."/>
            <person name="Zhang Y."/>
        </authorList>
    </citation>
    <scope>NUCLEOTIDE SEQUENCE [LARGE SCALE GENOMIC DNA]</scope>
    <source>
        <strain evidence="2">cv. Niubang</strain>
    </source>
</reference>
<name>A0ACB9ELT2_ARCLA</name>
<accession>A0ACB9ELT2</accession>
<gene>
    <name evidence="1" type="ORF">L6452_07889</name>
</gene>
<dbReference type="Proteomes" id="UP001055879">
    <property type="component" value="Linkage Group LG02"/>
</dbReference>
<dbReference type="EMBL" id="CM042048">
    <property type="protein sequence ID" value="KAI3759812.1"/>
    <property type="molecule type" value="Genomic_DNA"/>
</dbReference>